<dbReference type="CDD" id="cd09272">
    <property type="entry name" value="RNase_HI_RT_Ty1"/>
    <property type="match status" value="1"/>
</dbReference>
<organism evidence="1 2">
    <name type="scientific">Tanacetum coccineum</name>
    <dbReference type="NCBI Taxonomy" id="301880"/>
    <lineage>
        <taxon>Eukaryota</taxon>
        <taxon>Viridiplantae</taxon>
        <taxon>Streptophyta</taxon>
        <taxon>Embryophyta</taxon>
        <taxon>Tracheophyta</taxon>
        <taxon>Spermatophyta</taxon>
        <taxon>Magnoliopsida</taxon>
        <taxon>eudicotyledons</taxon>
        <taxon>Gunneridae</taxon>
        <taxon>Pentapetalae</taxon>
        <taxon>asterids</taxon>
        <taxon>campanulids</taxon>
        <taxon>Asterales</taxon>
        <taxon>Asteraceae</taxon>
        <taxon>Asteroideae</taxon>
        <taxon>Anthemideae</taxon>
        <taxon>Anthemidinae</taxon>
        <taxon>Tanacetum</taxon>
    </lineage>
</organism>
<evidence type="ECO:0000313" key="1">
    <source>
        <dbReference type="EMBL" id="GJT36860.1"/>
    </source>
</evidence>
<evidence type="ECO:0000313" key="2">
    <source>
        <dbReference type="Proteomes" id="UP001151760"/>
    </source>
</evidence>
<protein>
    <recommendedName>
        <fullName evidence="3">Retrotransposon protein, putative, Ty1-copia subclass</fullName>
    </recommendedName>
</protein>
<gene>
    <name evidence="1" type="ORF">Tco_0936725</name>
</gene>
<name>A0ABQ5DC78_9ASTR</name>
<evidence type="ECO:0008006" key="3">
    <source>
        <dbReference type="Google" id="ProtNLM"/>
    </source>
</evidence>
<keyword evidence="2" id="KW-1185">Reference proteome</keyword>
<dbReference type="EMBL" id="BQNB010015176">
    <property type="protein sequence ID" value="GJT36860.1"/>
    <property type="molecule type" value="Genomic_DNA"/>
</dbReference>
<dbReference type="PANTHER" id="PTHR11439:SF496">
    <property type="entry name" value="RNA-DIRECTED DNA POLYMERASE"/>
    <property type="match status" value="1"/>
</dbReference>
<sequence>MENSKKGNLPLHHGIKISKDLCPKTDEELDIMSRVPYASANPSEGYWTAVKNIIKYLRNTKGMFLVSGGEEELKVTGYYDASWQTDKDDSRSHSGCVFLLNRGAVTWKSLKQDIVADSTCESEYIAACEASKEAIWMNNFIGYLEVVPTVQDPIEIFCHNESAVALTK</sequence>
<reference evidence="1" key="2">
    <citation type="submission" date="2022-01" db="EMBL/GenBank/DDBJ databases">
        <authorList>
            <person name="Yamashiro T."/>
            <person name="Shiraishi A."/>
            <person name="Satake H."/>
            <person name="Nakayama K."/>
        </authorList>
    </citation>
    <scope>NUCLEOTIDE SEQUENCE</scope>
</reference>
<dbReference type="Proteomes" id="UP001151760">
    <property type="component" value="Unassembled WGS sequence"/>
</dbReference>
<accession>A0ABQ5DC78</accession>
<dbReference type="PANTHER" id="PTHR11439">
    <property type="entry name" value="GAG-POL-RELATED RETROTRANSPOSON"/>
    <property type="match status" value="1"/>
</dbReference>
<reference evidence="1" key="1">
    <citation type="journal article" date="2022" name="Int. J. Mol. Sci.">
        <title>Draft Genome of Tanacetum Coccineum: Genomic Comparison of Closely Related Tanacetum-Family Plants.</title>
        <authorList>
            <person name="Yamashiro T."/>
            <person name="Shiraishi A."/>
            <person name="Nakayama K."/>
            <person name="Satake H."/>
        </authorList>
    </citation>
    <scope>NUCLEOTIDE SEQUENCE</scope>
</reference>
<proteinExistence type="predicted"/>
<comment type="caution">
    <text evidence="1">The sequence shown here is derived from an EMBL/GenBank/DDBJ whole genome shotgun (WGS) entry which is preliminary data.</text>
</comment>